<proteinExistence type="predicted"/>
<reference evidence="1" key="1">
    <citation type="submission" date="2020-05" db="EMBL/GenBank/DDBJ databases">
        <authorList>
            <person name="Chiriac C."/>
            <person name="Salcher M."/>
            <person name="Ghai R."/>
            <person name="Kavagutti S V."/>
        </authorList>
    </citation>
    <scope>NUCLEOTIDE SEQUENCE</scope>
</reference>
<protein>
    <submittedName>
        <fullName evidence="1">Unannotated protein</fullName>
    </submittedName>
</protein>
<organism evidence="1">
    <name type="scientific">freshwater metagenome</name>
    <dbReference type="NCBI Taxonomy" id="449393"/>
    <lineage>
        <taxon>unclassified sequences</taxon>
        <taxon>metagenomes</taxon>
        <taxon>ecological metagenomes</taxon>
    </lineage>
</organism>
<dbReference type="EMBL" id="CAEZUW010000148">
    <property type="protein sequence ID" value="CAB4618594.1"/>
    <property type="molecule type" value="Genomic_DNA"/>
</dbReference>
<dbReference type="AlphaFoldDB" id="A0A6J6I593"/>
<sequence>MFVAGIVVARCHIGVDQNRRSLVGLDHLLNEVVVSTTVHDHDVGILHGELVAGAGFKRVRVLVDVVDQRGNGGLFAGDLVGDVAPNIGAGHDLDWAGALLPTGLLGAAGEGQCSK</sequence>
<accession>A0A6J6I593</accession>
<evidence type="ECO:0000313" key="1">
    <source>
        <dbReference type="EMBL" id="CAB4618594.1"/>
    </source>
</evidence>
<gene>
    <name evidence="1" type="ORF">UFOPK1855_00855</name>
</gene>
<name>A0A6J6I593_9ZZZZ</name>